<reference evidence="1 2" key="1">
    <citation type="submission" date="2015-02" db="EMBL/GenBank/DDBJ databases">
        <title>Single-cell genomics of uncultivated deep-branching MTB reveals a conserved set of magnetosome genes.</title>
        <authorList>
            <person name="Kolinko S."/>
            <person name="Richter M."/>
            <person name="Glockner F.O."/>
            <person name="Brachmann A."/>
            <person name="Schuler D."/>
        </authorList>
    </citation>
    <scope>NUCLEOTIDE SEQUENCE [LARGE SCALE GENOMIC DNA]</scope>
    <source>
        <strain evidence="1">TM-1</strain>
    </source>
</reference>
<keyword evidence="2" id="KW-1185">Reference proteome</keyword>
<evidence type="ECO:0000313" key="1">
    <source>
        <dbReference type="EMBL" id="KJU84138.1"/>
    </source>
</evidence>
<protein>
    <submittedName>
        <fullName evidence="1">Uncharacterized protein</fullName>
    </submittedName>
</protein>
<accession>A0A0F3GTV8</accession>
<dbReference type="EMBL" id="LACI01001603">
    <property type="protein sequence ID" value="KJU84138.1"/>
    <property type="molecule type" value="Genomic_DNA"/>
</dbReference>
<dbReference type="Proteomes" id="UP000033423">
    <property type="component" value="Unassembled WGS sequence"/>
</dbReference>
<name>A0A0F3GTV8_9BACT</name>
<gene>
    <name evidence="1" type="ORF">MBAV_003667</name>
</gene>
<evidence type="ECO:0000313" key="2">
    <source>
        <dbReference type="Proteomes" id="UP000033423"/>
    </source>
</evidence>
<organism evidence="1 2">
    <name type="scientific">Candidatus Magnetobacterium bavaricum</name>
    <dbReference type="NCBI Taxonomy" id="29290"/>
    <lineage>
        <taxon>Bacteria</taxon>
        <taxon>Pseudomonadati</taxon>
        <taxon>Nitrospirota</taxon>
        <taxon>Thermodesulfovibrionia</taxon>
        <taxon>Thermodesulfovibrionales</taxon>
        <taxon>Candidatus Magnetobacteriaceae</taxon>
        <taxon>Candidatus Magnetobacterium</taxon>
    </lineage>
</organism>
<dbReference type="AlphaFoldDB" id="A0A0F3GTV8"/>
<sequence length="51" mass="5582">MLSIVSFRLKSTIKIRHGISFGFLRDFGKGGAISSPPLRCDLNSPHAPKNL</sequence>
<proteinExistence type="predicted"/>
<comment type="caution">
    <text evidence="1">The sequence shown here is derived from an EMBL/GenBank/DDBJ whole genome shotgun (WGS) entry which is preliminary data.</text>
</comment>